<dbReference type="RefSeq" id="WP_301161774.1">
    <property type="nucleotide sequence ID" value="NZ_JAUHTC010000091.1"/>
</dbReference>
<proteinExistence type="predicted"/>
<reference evidence="1" key="1">
    <citation type="submission" date="2023-07" db="EMBL/GenBank/DDBJ databases">
        <title>Degradation of tert-butanol by M. austroafricanum TBA100.</title>
        <authorList>
            <person name="Helbich S."/>
            <person name="Vainshtein Y."/>
        </authorList>
    </citation>
    <scope>NUCLEOTIDE SEQUENCE</scope>
    <source>
        <strain evidence="1">TBA100</strain>
    </source>
</reference>
<evidence type="ECO:0000313" key="2">
    <source>
        <dbReference type="Proteomes" id="UP001172687"/>
    </source>
</evidence>
<keyword evidence="2" id="KW-1185">Reference proteome</keyword>
<dbReference type="EMBL" id="JAUHTC010000091">
    <property type="protein sequence ID" value="MDN4521378.1"/>
    <property type="molecule type" value="Genomic_DNA"/>
</dbReference>
<protein>
    <submittedName>
        <fullName evidence="1">Uncharacterized protein</fullName>
    </submittedName>
</protein>
<sequence length="62" mass="7001">MSFEAKYPDRCAECGDRIEPGEQVAYSDDELVHVACETEPQREDDPDEACGMCWLVHSGECF</sequence>
<evidence type="ECO:0000313" key="1">
    <source>
        <dbReference type="EMBL" id="MDN4521378.1"/>
    </source>
</evidence>
<gene>
    <name evidence="1" type="ORF">QYF68_26670</name>
</gene>
<organism evidence="1 2">
    <name type="scientific">Mycolicibacterium austroafricanum</name>
    <name type="common">Mycobacterium austroafricanum</name>
    <dbReference type="NCBI Taxonomy" id="39687"/>
    <lineage>
        <taxon>Bacteria</taxon>
        <taxon>Bacillati</taxon>
        <taxon>Actinomycetota</taxon>
        <taxon>Actinomycetes</taxon>
        <taxon>Mycobacteriales</taxon>
        <taxon>Mycobacteriaceae</taxon>
        <taxon>Mycolicibacterium</taxon>
    </lineage>
</organism>
<comment type="caution">
    <text evidence="1">The sequence shown here is derived from an EMBL/GenBank/DDBJ whole genome shotgun (WGS) entry which is preliminary data.</text>
</comment>
<accession>A0ABT8HKU1</accession>
<dbReference type="Proteomes" id="UP001172687">
    <property type="component" value="Unassembled WGS sequence"/>
</dbReference>
<name>A0ABT8HKU1_MYCAO</name>